<feature type="chain" id="PRO_5047319295" evidence="5">
    <location>
        <begin position="28"/>
        <end position="528"/>
    </location>
</feature>
<feature type="domain" description="Cytochrome c" evidence="6">
    <location>
        <begin position="26"/>
        <end position="104"/>
    </location>
</feature>
<evidence type="ECO:0000313" key="7">
    <source>
        <dbReference type="EMBL" id="GAA0594631.1"/>
    </source>
</evidence>
<keyword evidence="1 4" id="KW-0349">Heme</keyword>
<dbReference type="SUPFAM" id="SSF46626">
    <property type="entry name" value="Cytochrome c"/>
    <property type="match status" value="1"/>
</dbReference>
<dbReference type="PANTHER" id="PTHR47197:SF3">
    <property type="entry name" value="DIHYDRO-HEME D1 DEHYDROGENASE"/>
    <property type="match status" value="1"/>
</dbReference>
<evidence type="ECO:0000256" key="3">
    <source>
        <dbReference type="ARBA" id="ARBA00023004"/>
    </source>
</evidence>
<dbReference type="InterPro" id="IPR011048">
    <property type="entry name" value="Haem_d1_sf"/>
</dbReference>
<dbReference type="Gene3D" id="2.140.10.20">
    <property type="entry name" value="C-terminal (heme d1) domain of cytochrome cd1-nitrite reductase"/>
    <property type="match status" value="1"/>
</dbReference>
<dbReference type="CDD" id="cd20777">
    <property type="entry name" value="8prop_heme-binding_NirN"/>
    <property type="match status" value="1"/>
</dbReference>
<dbReference type="InterPro" id="IPR003143">
    <property type="entry name" value="Cyt_cd1_C_sf"/>
</dbReference>
<sequence length="528" mass="57565">MRWPWPDPRAAALLAPLLMTAAPAAVARPDAATLYSQRCAACHGAERLGGRGPALLPENMGRLRPPQAGAVIARGRPATQMPGFADTLSPPEIEALTAFIYSPAPPDLRWGATEIEETRSVLVPPERLPARPVFDADPLNLFVVVETGDHHATVLDGDRFAPIHRFPTRPALHGGPKFSPDGRFVYLMSRDGWVTKYDLYSLQPVAEVRAGVNSRNVALSSDGRFVAVANYLPHSLVLLDAGDLSVKRVVPAVALRGGATSRVSAVYDARPRRSFIVAMKDIPEVWEVSYDDNAPPVYTGLVHSHEKGMVEGLAASAGLFALRRIAVEEPLDDFMFDPPYRSLLGSAREGGRTVVVNLTVGRPVATVPLEGLPHLGSGITWMREGRRLLATPHLKEPQVSVIDMANWGVVARIPTDGPGFFLRSHERTPYAWTDSMMGGPGARDTIQVIDKRSLEVVRRLRPAPGRTAAHVEFTRDGRHALVSVWEDDGAVVVYDAESFEEVARLPMRRPSGKYNVFNKITLSEGTSH</sequence>
<evidence type="ECO:0000256" key="2">
    <source>
        <dbReference type="ARBA" id="ARBA00022723"/>
    </source>
</evidence>
<protein>
    <submittedName>
        <fullName evidence="7">Cytochrome D1 domain-containing protein</fullName>
    </submittedName>
</protein>
<name>A0ABN1FNP2_9PROT</name>
<dbReference type="Pfam" id="PF02239">
    <property type="entry name" value="Cytochrom_D1"/>
    <property type="match status" value="2"/>
</dbReference>
<evidence type="ECO:0000259" key="6">
    <source>
        <dbReference type="PROSITE" id="PS51007"/>
    </source>
</evidence>
<dbReference type="PANTHER" id="PTHR47197">
    <property type="entry name" value="PROTEIN NIRF"/>
    <property type="match status" value="1"/>
</dbReference>
<dbReference type="Proteomes" id="UP001501588">
    <property type="component" value="Unassembled WGS sequence"/>
</dbReference>
<keyword evidence="8" id="KW-1185">Reference proteome</keyword>
<dbReference type="EMBL" id="BAAAFZ010000060">
    <property type="protein sequence ID" value="GAA0594631.1"/>
    <property type="molecule type" value="Genomic_DNA"/>
</dbReference>
<dbReference type="InterPro" id="IPR051200">
    <property type="entry name" value="Host-pathogen_enzymatic-act"/>
</dbReference>
<gene>
    <name evidence="7" type="ORF">GCM10009416_36100</name>
</gene>
<evidence type="ECO:0000256" key="4">
    <source>
        <dbReference type="PROSITE-ProRule" id="PRU00433"/>
    </source>
</evidence>
<dbReference type="RefSeq" id="WP_343896780.1">
    <property type="nucleotide sequence ID" value="NZ_BAAAFZ010000060.1"/>
</dbReference>
<dbReference type="InterPro" id="IPR009056">
    <property type="entry name" value="Cyt_c-like_dom"/>
</dbReference>
<dbReference type="Gene3D" id="1.10.760.10">
    <property type="entry name" value="Cytochrome c-like domain"/>
    <property type="match status" value="1"/>
</dbReference>
<keyword evidence="2 4" id="KW-0479">Metal-binding</keyword>
<organism evidence="7 8">
    <name type="scientific">Craurococcus roseus</name>
    <dbReference type="NCBI Taxonomy" id="77585"/>
    <lineage>
        <taxon>Bacteria</taxon>
        <taxon>Pseudomonadati</taxon>
        <taxon>Pseudomonadota</taxon>
        <taxon>Alphaproteobacteria</taxon>
        <taxon>Acetobacterales</taxon>
        <taxon>Acetobacteraceae</taxon>
        <taxon>Craurococcus</taxon>
    </lineage>
</organism>
<evidence type="ECO:0000313" key="8">
    <source>
        <dbReference type="Proteomes" id="UP001501588"/>
    </source>
</evidence>
<dbReference type="InterPro" id="IPR036909">
    <property type="entry name" value="Cyt_c-like_dom_sf"/>
</dbReference>
<keyword evidence="3 4" id="KW-0408">Iron</keyword>
<accession>A0ABN1FNP2</accession>
<evidence type="ECO:0000256" key="1">
    <source>
        <dbReference type="ARBA" id="ARBA00022617"/>
    </source>
</evidence>
<feature type="signal peptide" evidence="5">
    <location>
        <begin position="1"/>
        <end position="27"/>
    </location>
</feature>
<proteinExistence type="predicted"/>
<dbReference type="PROSITE" id="PS51007">
    <property type="entry name" value="CYTC"/>
    <property type="match status" value="1"/>
</dbReference>
<dbReference type="Pfam" id="PF13442">
    <property type="entry name" value="Cytochrome_CBB3"/>
    <property type="match status" value="1"/>
</dbReference>
<evidence type="ECO:0000256" key="5">
    <source>
        <dbReference type="SAM" id="SignalP"/>
    </source>
</evidence>
<dbReference type="SUPFAM" id="SSF51004">
    <property type="entry name" value="C-terminal (heme d1) domain of cytochrome cd1-nitrite reductase"/>
    <property type="match status" value="1"/>
</dbReference>
<keyword evidence="5" id="KW-0732">Signal</keyword>
<comment type="caution">
    <text evidence="7">The sequence shown here is derived from an EMBL/GenBank/DDBJ whole genome shotgun (WGS) entry which is preliminary data.</text>
</comment>
<reference evidence="7 8" key="1">
    <citation type="journal article" date="2019" name="Int. J. Syst. Evol. Microbiol.">
        <title>The Global Catalogue of Microorganisms (GCM) 10K type strain sequencing project: providing services to taxonomists for standard genome sequencing and annotation.</title>
        <authorList>
            <consortium name="The Broad Institute Genomics Platform"/>
            <consortium name="The Broad Institute Genome Sequencing Center for Infectious Disease"/>
            <person name="Wu L."/>
            <person name="Ma J."/>
        </authorList>
    </citation>
    <scope>NUCLEOTIDE SEQUENCE [LARGE SCALE GENOMIC DNA]</scope>
    <source>
        <strain evidence="7 8">JCM 9933</strain>
    </source>
</reference>